<reference evidence="2" key="2">
    <citation type="journal article" date="2015" name="Data Brief">
        <title>Shoot transcriptome of the giant reed, Arundo donax.</title>
        <authorList>
            <person name="Barrero R.A."/>
            <person name="Guerrero F.D."/>
            <person name="Moolhuijzen P."/>
            <person name="Goolsby J.A."/>
            <person name="Tidwell J."/>
            <person name="Bellgard S.E."/>
            <person name="Bellgard M.I."/>
        </authorList>
    </citation>
    <scope>NUCLEOTIDE SEQUENCE</scope>
    <source>
        <tissue evidence="2">Shoot tissue taken approximately 20 cm above the soil surface</tissue>
    </source>
</reference>
<dbReference type="EMBL" id="GBRH01235238">
    <property type="protein sequence ID" value="JAD62657.1"/>
    <property type="molecule type" value="Transcribed_RNA"/>
</dbReference>
<evidence type="ECO:0000256" key="1">
    <source>
        <dbReference type="SAM" id="Phobius"/>
    </source>
</evidence>
<dbReference type="AlphaFoldDB" id="A0A0A9BTT0"/>
<accession>A0A0A9BTT0</accession>
<organism evidence="2">
    <name type="scientific">Arundo donax</name>
    <name type="common">Giant reed</name>
    <name type="synonym">Donax arundinaceus</name>
    <dbReference type="NCBI Taxonomy" id="35708"/>
    <lineage>
        <taxon>Eukaryota</taxon>
        <taxon>Viridiplantae</taxon>
        <taxon>Streptophyta</taxon>
        <taxon>Embryophyta</taxon>
        <taxon>Tracheophyta</taxon>
        <taxon>Spermatophyta</taxon>
        <taxon>Magnoliopsida</taxon>
        <taxon>Liliopsida</taxon>
        <taxon>Poales</taxon>
        <taxon>Poaceae</taxon>
        <taxon>PACMAD clade</taxon>
        <taxon>Arundinoideae</taxon>
        <taxon>Arundineae</taxon>
        <taxon>Arundo</taxon>
    </lineage>
</organism>
<sequence length="37" mass="4159">MRSEAAAYCTDLRPFSALLAVSLVIFCKVLLFFHVLL</sequence>
<keyword evidence="1" id="KW-0812">Transmembrane</keyword>
<keyword evidence="1" id="KW-0472">Membrane</keyword>
<evidence type="ECO:0000313" key="2">
    <source>
        <dbReference type="EMBL" id="JAD62657.1"/>
    </source>
</evidence>
<proteinExistence type="predicted"/>
<feature type="transmembrane region" description="Helical" evidence="1">
    <location>
        <begin position="12"/>
        <end position="36"/>
    </location>
</feature>
<name>A0A0A9BTT0_ARUDO</name>
<reference evidence="2" key="1">
    <citation type="submission" date="2014-09" db="EMBL/GenBank/DDBJ databases">
        <authorList>
            <person name="Magalhaes I.L.F."/>
            <person name="Oliveira U."/>
            <person name="Santos F.R."/>
            <person name="Vidigal T.H.D.A."/>
            <person name="Brescovit A.D."/>
            <person name="Santos A.J."/>
        </authorList>
    </citation>
    <scope>NUCLEOTIDE SEQUENCE</scope>
    <source>
        <tissue evidence="2">Shoot tissue taken approximately 20 cm above the soil surface</tissue>
    </source>
</reference>
<keyword evidence="1" id="KW-1133">Transmembrane helix</keyword>
<protein>
    <submittedName>
        <fullName evidence="2">Uncharacterized protein</fullName>
    </submittedName>
</protein>